<name>A0A6J5F499_9BURK</name>
<sequence>MRAQIGFDGTAHELLVELANDGGAILFVDNLDSFSDEERLTVVDMLRAAADVSGVSVLATARTEFGVEEPSWLPEDALDRLKRASPVMIDALSEAEIEQLATSDRALSPLLSDNHPARRVTRNLFRLARVASKSSADPLPHTEAEMASQWWSTADGKRDTGWRDRARLLNDLARQTLTATDGLDVSTQPAQPIDALVKSGTLRNLGPNHVSFRHDVLREWAIACALLDDGSLIDRLDLKRPAVATQARGIELAARVMVERATDGSEWNSFLDRLSGDGVHKSWRRAAMLALARSEGAEAVLPRVQPLLFANQALQLRELLRTVMAVEVVPASAVFATDGVDPQLIPPGMTIPKGPVWLALVLWLLSIGDDVPTAAIPDVVDMYTSFSIGTLGFTAITPLITRQLYRWLRLMEPRNRSPSPNEGLRFWESLERSQVQSVRRDLHNGFVMFARTTPDLAAEYLQAVTQGEHNDDLIRSILKMRGTLASAAPAELATLTEQALIEKSRPRHRRFRDEREEAFTFIDHEFIPASPAQGPFFELLLHSPADGLPLIHRLVDDAIVHGTRGRDAGANAIRLAYADGTRVFPWTGTYFWSRNSDYYAITSALMALEAWAHRRIEAGEAFDAVLKDVLGPPGSCAAYLLVAVDLIISHWPKSAASAAEFLGCPELLCLDHTRQVHDQVETSDFFGLKAMQAEPHGTVSAAELKNRLSRRMTLDGLIGSCALSTDPEQLQKLTGLLRDAADRLGPAGVQANLGNPEFMVLHALNLADPANWHEVDVVRKDGSTGKARQYISPAAEQNHLQALRDAAAAKSSDFAMQSAITLGIDDPSRFSPDQLQAAVAWASGAAPKTAASTDDDNDDTSLNMLREAVLAAAMMVMRDGDTNLRDAYGDWARARLQDALASDSHDPVHQVRAGLRFNPVAIAYAGLINAAALGNTQENVRALLAVAAEGHHAAAHGFGAAIEALLRVDERLPRALLRCAFHACVVPVRRWDISEKEKVTRGEQRKAGALNAVDAEMVWLEGAGPEPAWPVFPKEHIRPRRRIRLPVSSTQFDDPPEAEEPPPEEEVYHQTAALWLRQVQELGNADKFPWLRDVVNTYMSWTVAANGGDLVDGEEADSTPSEWNSVFFALTARCTVGLGVTELTDLVRPIAALPEQNFFDVLADFLRSFDAVYFGGGDMDAPVAVAVRSEFADRMMESWGWKRLKGTKETSIEWHIAPAIATLFFNDYNLVSPTKSYLLEKGVERLGPFLPVLVRLTLSGPSPFVALVLLNLLEVVPRADHLSLLVQAGKIWLKTYPDFRLFWVDHSFGKRWCEIVERIRILDPVSIDADAVIRADVANIVAELVGLGIPEASRLEELLDGTVGR</sequence>
<evidence type="ECO:0000313" key="2">
    <source>
        <dbReference type="Proteomes" id="UP000494329"/>
    </source>
</evidence>
<dbReference type="EMBL" id="CADIKF010000091">
    <property type="protein sequence ID" value="CAB3772145.1"/>
    <property type="molecule type" value="Genomic_DNA"/>
</dbReference>
<keyword evidence="2" id="KW-1185">Reference proteome</keyword>
<organism evidence="1 2">
    <name type="scientific">Paraburkholderia solisilvae</name>
    <dbReference type="NCBI Taxonomy" id="624376"/>
    <lineage>
        <taxon>Bacteria</taxon>
        <taxon>Pseudomonadati</taxon>
        <taxon>Pseudomonadota</taxon>
        <taxon>Betaproteobacteria</taxon>
        <taxon>Burkholderiales</taxon>
        <taxon>Burkholderiaceae</taxon>
        <taxon>Paraburkholderia</taxon>
    </lineage>
</organism>
<gene>
    <name evidence="1" type="ORF">LMG29739_06202</name>
</gene>
<accession>A0A6J5F499</accession>
<protein>
    <submittedName>
        <fullName evidence="1">Uncharacterized protein</fullName>
    </submittedName>
</protein>
<evidence type="ECO:0000313" key="1">
    <source>
        <dbReference type="EMBL" id="CAB3772145.1"/>
    </source>
</evidence>
<proteinExistence type="predicted"/>
<dbReference type="Proteomes" id="UP000494329">
    <property type="component" value="Unassembled WGS sequence"/>
</dbReference>
<reference evidence="1 2" key="1">
    <citation type="submission" date="2020-04" db="EMBL/GenBank/DDBJ databases">
        <authorList>
            <person name="De Canck E."/>
        </authorList>
    </citation>
    <scope>NUCLEOTIDE SEQUENCE [LARGE SCALE GENOMIC DNA]</scope>
    <source>
        <strain evidence="1 2">LMG 29739</strain>
    </source>
</reference>